<keyword evidence="1" id="KW-1133">Transmembrane helix</keyword>
<accession>A0A2T0TAG7</accession>
<feature type="transmembrane region" description="Helical" evidence="1">
    <location>
        <begin position="12"/>
        <end position="33"/>
    </location>
</feature>
<evidence type="ECO:0000313" key="3">
    <source>
        <dbReference type="Proteomes" id="UP000239494"/>
    </source>
</evidence>
<dbReference type="Proteomes" id="UP000239494">
    <property type="component" value="Unassembled WGS sequence"/>
</dbReference>
<sequence length="153" mass="16180">MHVEEGERAPRYRWWVLGIGGAVLATAVVVVLWNRDGASVPGVEGRWRPESIAGYTIDPARTAANPREPLVEFRPDGTLTTSDGCNVVEIPYTVGEQGAFGHGAPGPQTDIGCWAVPNLGVVLKAKRVDVDGDVLTFLDGAGVEVGRYARAGG</sequence>
<keyword evidence="3" id="KW-1185">Reference proteome</keyword>
<evidence type="ECO:0000313" key="2">
    <source>
        <dbReference type="EMBL" id="PRY42644.1"/>
    </source>
</evidence>
<name>A0A2T0TAG7_9PSEU</name>
<gene>
    <name evidence="2" type="ORF">CLV43_104479</name>
</gene>
<keyword evidence="1" id="KW-0472">Membrane</keyword>
<proteinExistence type="predicted"/>
<comment type="caution">
    <text evidence="2">The sequence shown here is derived from an EMBL/GenBank/DDBJ whole genome shotgun (WGS) entry which is preliminary data.</text>
</comment>
<reference evidence="2 3" key="1">
    <citation type="submission" date="2018-03" db="EMBL/GenBank/DDBJ databases">
        <title>Genomic Encyclopedia of Archaeal and Bacterial Type Strains, Phase II (KMG-II): from individual species to whole genera.</title>
        <authorList>
            <person name="Goeker M."/>
        </authorList>
    </citation>
    <scope>NUCLEOTIDE SEQUENCE [LARGE SCALE GENOMIC DNA]</scope>
    <source>
        <strain evidence="2 3">DSM 44720</strain>
    </source>
</reference>
<keyword evidence="1" id="KW-0812">Transmembrane</keyword>
<protein>
    <recommendedName>
        <fullName evidence="4">META domain-containing protein</fullName>
    </recommendedName>
</protein>
<evidence type="ECO:0008006" key="4">
    <source>
        <dbReference type="Google" id="ProtNLM"/>
    </source>
</evidence>
<dbReference type="EMBL" id="PVTF01000004">
    <property type="protein sequence ID" value="PRY42644.1"/>
    <property type="molecule type" value="Genomic_DNA"/>
</dbReference>
<evidence type="ECO:0000256" key="1">
    <source>
        <dbReference type="SAM" id="Phobius"/>
    </source>
</evidence>
<organism evidence="2 3">
    <name type="scientific">Umezawaea tangerina</name>
    <dbReference type="NCBI Taxonomy" id="84725"/>
    <lineage>
        <taxon>Bacteria</taxon>
        <taxon>Bacillati</taxon>
        <taxon>Actinomycetota</taxon>
        <taxon>Actinomycetes</taxon>
        <taxon>Pseudonocardiales</taxon>
        <taxon>Pseudonocardiaceae</taxon>
        <taxon>Umezawaea</taxon>
    </lineage>
</organism>
<dbReference type="AlphaFoldDB" id="A0A2T0TAG7"/>